<accession>A0A7J7REK4</accession>
<comment type="caution">
    <text evidence="1">The sequence shown here is derived from an EMBL/GenBank/DDBJ whole genome shotgun (WGS) entry which is preliminary data.</text>
</comment>
<organism evidence="1 2">
    <name type="scientific">Rhinolophus ferrumequinum</name>
    <name type="common">Greater horseshoe bat</name>
    <dbReference type="NCBI Taxonomy" id="59479"/>
    <lineage>
        <taxon>Eukaryota</taxon>
        <taxon>Metazoa</taxon>
        <taxon>Chordata</taxon>
        <taxon>Craniata</taxon>
        <taxon>Vertebrata</taxon>
        <taxon>Euteleostomi</taxon>
        <taxon>Mammalia</taxon>
        <taxon>Eutheria</taxon>
        <taxon>Laurasiatheria</taxon>
        <taxon>Chiroptera</taxon>
        <taxon>Yinpterochiroptera</taxon>
        <taxon>Rhinolophoidea</taxon>
        <taxon>Rhinolophidae</taxon>
        <taxon>Rhinolophinae</taxon>
        <taxon>Rhinolophus</taxon>
    </lineage>
</organism>
<gene>
    <name evidence="1" type="ORF">mRhiFer1_009467</name>
</gene>
<evidence type="ECO:0000313" key="1">
    <source>
        <dbReference type="EMBL" id="KAF6274630.1"/>
    </source>
</evidence>
<sequence>MGANVPATSGTATSQMSKDGLVAKSFHLSKPRFPYLEAGIIVLPSRSCEKTRNLALKQMVGGDLTPLHAHEDCMSQITTHSCLPLSVMARRTEEGPKHPDSPCLEDKGPVCLIWSCCSWGESCWASVPV</sequence>
<dbReference type="AlphaFoldDB" id="A0A7J7REK4"/>
<protein>
    <submittedName>
        <fullName evidence="1">Uncharacterized protein</fullName>
    </submittedName>
</protein>
<dbReference type="Proteomes" id="UP000585614">
    <property type="component" value="Unassembled WGS sequence"/>
</dbReference>
<reference evidence="1 2" key="1">
    <citation type="journal article" date="2020" name="Nature">
        <title>Six reference-quality genomes reveal evolution of bat adaptations.</title>
        <authorList>
            <person name="Jebb D."/>
            <person name="Huang Z."/>
            <person name="Pippel M."/>
            <person name="Hughes G.M."/>
            <person name="Lavrichenko K."/>
            <person name="Devanna P."/>
            <person name="Winkler S."/>
            <person name="Jermiin L.S."/>
            <person name="Skirmuntt E.C."/>
            <person name="Katzourakis A."/>
            <person name="Burkitt-Gray L."/>
            <person name="Ray D.A."/>
            <person name="Sullivan K.A.M."/>
            <person name="Roscito J.G."/>
            <person name="Kirilenko B.M."/>
            <person name="Davalos L.M."/>
            <person name="Corthals A.P."/>
            <person name="Power M.L."/>
            <person name="Jones G."/>
            <person name="Ransome R.D."/>
            <person name="Dechmann D.K.N."/>
            <person name="Locatelli A.G."/>
            <person name="Puechmaille S.J."/>
            <person name="Fedrigo O."/>
            <person name="Jarvis E.D."/>
            <person name="Hiller M."/>
            <person name="Vernes S.C."/>
            <person name="Myers E.W."/>
            <person name="Teeling E.C."/>
        </authorList>
    </citation>
    <scope>NUCLEOTIDE SEQUENCE [LARGE SCALE GENOMIC DNA]</scope>
    <source>
        <strain evidence="1">MRhiFer1</strain>
        <tissue evidence="1">Lung</tissue>
    </source>
</reference>
<proteinExistence type="predicted"/>
<name>A0A7J7REK4_RHIFE</name>
<evidence type="ECO:0000313" key="2">
    <source>
        <dbReference type="Proteomes" id="UP000585614"/>
    </source>
</evidence>
<dbReference type="EMBL" id="JACAGC010000027">
    <property type="protein sequence ID" value="KAF6274630.1"/>
    <property type="molecule type" value="Genomic_DNA"/>
</dbReference>